<name>A0ABQ2K225_9ACTN</name>
<gene>
    <name evidence="1" type="ORF">GCM10012285_61790</name>
</gene>
<organism evidence="1 2">
    <name type="scientific">Streptomyces kronopolitis</name>
    <dbReference type="NCBI Taxonomy" id="1612435"/>
    <lineage>
        <taxon>Bacteria</taxon>
        <taxon>Bacillati</taxon>
        <taxon>Actinomycetota</taxon>
        <taxon>Actinomycetes</taxon>
        <taxon>Kitasatosporales</taxon>
        <taxon>Streptomycetaceae</taxon>
        <taxon>Streptomyces</taxon>
    </lineage>
</organism>
<evidence type="ECO:0000313" key="1">
    <source>
        <dbReference type="EMBL" id="GGN62048.1"/>
    </source>
</evidence>
<reference evidence="2" key="1">
    <citation type="journal article" date="2019" name="Int. J. Syst. Evol. Microbiol.">
        <title>The Global Catalogue of Microorganisms (GCM) 10K type strain sequencing project: providing services to taxonomists for standard genome sequencing and annotation.</title>
        <authorList>
            <consortium name="The Broad Institute Genomics Platform"/>
            <consortium name="The Broad Institute Genome Sequencing Center for Infectious Disease"/>
            <person name="Wu L."/>
            <person name="Ma J."/>
        </authorList>
    </citation>
    <scope>NUCLEOTIDE SEQUENCE [LARGE SCALE GENOMIC DNA]</scope>
    <source>
        <strain evidence="2">CGMCC 4.7323</strain>
    </source>
</reference>
<keyword evidence="2" id="KW-1185">Reference proteome</keyword>
<protein>
    <submittedName>
        <fullName evidence="1">Uncharacterized protein</fullName>
    </submittedName>
</protein>
<comment type="caution">
    <text evidence="1">The sequence shown here is derived from an EMBL/GenBank/DDBJ whole genome shotgun (WGS) entry which is preliminary data.</text>
</comment>
<sequence>MSVKRDNRHTVTIHAATTQLIVLTGQRPRVIDEPGAVRIEADVTEDLLTRHWPRLHAVLDLGVAFGLRTTATGHTAWLRLDRGEKTRP</sequence>
<dbReference type="Proteomes" id="UP000600080">
    <property type="component" value="Unassembled WGS sequence"/>
</dbReference>
<dbReference type="RefSeq" id="WP_189103681.1">
    <property type="nucleotide sequence ID" value="NZ_BMND01000044.1"/>
</dbReference>
<evidence type="ECO:0000313" key="2">
    <source>
        <dbReference type="Proteomes" id="UP000600080"/>
    </source>
</evidence>
<accession>A0ABQ2K225</accession>
<proteinExistence type="predicted"/>
<dbReference type="GeneID" id="301551848"/>
<dbReference type="EMBL" id="BMND01000044">
    <property type="protein sequence ID" value="GGN62048.1"/>
    <property type="molecule type" value="Genomic_DNA"/>
</dbReference>